<dbReference type="Gene3D" id="3.30.1380.20">
    <property type="entry name" value="Trafficking protein particle complex subunit 3"/>
    <property type="match status" value="1"/>
</dbReference>
<accession>A0A7C5YAI1</accession>
<dbReference type="InterPro" id="IPR004096">
    <property type="entry name" value="V4R"/>
</dbReference>
<feature type="domain" description="4-vinyl reductase 4VR" evidence="1">
    <location>
        <begin position="3"/>
        <end position="39"/>
    </location>
</feature>
<dbReference type="InterPro" id="IPR024096">
    <property type="entry name" value="NO_sig/Golgi_transp_ligand-bd"/>
</dbReference>
<reference evidence="2" key="1">
    <citation type="journal article" date="2020" name="mSystems">
        <title>Genome- and Community-Level Interaction Insights into Carbon Utilization and Element Cycling Functions of Hydrothermarchaeota in Hydrothermal Sediment.</title>
        <authorList>
            <person name="Zhou Z."/>
            <person name="Liu Y."/>
            <person name="Xu W."/>
            <person name="Pan J."/>
            <person name="Luo Z.H."/>
            <person name="Li M."/>
        </authorList>
    </citation>
    <scope>NUCLEOTIDE SEQUENCE [LARGE SCALE GENOMIC DNA]</scope>
    <source>
        <strain evidence="2">SpSt-1084</strain>
    </source>
</reference>
<organism evidence="2">
    <name type="scientific">Caldiarchaeum subterraneum</name>
    <dbReference type="NCBI Taxonomy" id="311458"/>
    <lineage>
        <taxon>Archaea</taxon>
        <taxon>Nitrososphaerota</taxon>
        <taxon>Candidatus Caldarchaeales</taxon>
        <taxon>Candidatus Caldarchaeaceae</taxon>
        <taxon>Candidatus Caldarchaeum</taxon>
    </lineage>
</organism>
<dbReference type="AlphaFoldDB" id="A0A7C5YAI1"/>
<gene>
    <name evidence="2" type="ORF">ENM42_01610</name>
</gene>
<dbReference type="Pfam" id="PF02830">
    <property type="entry name" value="V4R"/>
    <property type="match status" value="1"/>
</dbReference>
<protein>
    <recommendedName>
        <fullName evidence="1">4-vinyl reductase 4VR domain-containing protein</fullName>
    </recommendedName>
</protein>
<dbReference type="EMBL" id="DRXS01000087">
    <property type="protein sequence ID" value="HHR40505.1"/>
    <property type="molecule type" value="Genomic_DNA"/>
</dbReference>
<evidence type="ECO:0000259" key="1">
    <source>
        <dbReference type="Pfam" id="PF02830"/>
    </source>
</evidence>
<proteinExistence type="predicted"/>
<comment type="caution">
    <text evidence="2">The sequence shown here is derived from an EMBL/GenBank/DDBJ whole genome shotgun (WGS) entry which is preliminary data.</text>
</comment>
<sequence>MLFLAGILSGIAQRLFGEEFSARETECRAVGGNSCVFSVAKFK</sequence>
<dbReference type="SUPFAM" id="SSF111126">
    <property type="entry name" value="Ligand-binding domain in the NO signalling and Golgi transport"/>
    <property type="match status" value="1"/>
</dbReference>
<evidence type="ECO:0000313" key="2">
    <source>
        <dbReference type="EMBL" id="HHR40505.1"/>
    </source>
</evidence>
<name>A0A7C5YAI1_CALS0</name>